<dbReference type="Proteomes" id="UP000246050">
    <property type="component" value="Unassembled WGS sequence"/>
</dbReference>
<feature type="domain" description="Smf/DprA SLOG" evidence="2">
    <location>
        <begin position="83"/>
        <end position="270"/>
    </location>
</feature>
<dbReference type="Pfam" id="PF02481">
    <property type="entry name" value="DNA_processg_A"/>
    <property type="match status" value="1"/>
</dbReference>
<comment type="similarity">
    <text evidence="1">Belongs to the DprA/Smf family.</text>
</comment>
<dbReference type="GO" id="GO:0009294">
    <property type="term" value="P:DNA-mediated transformation"/>
    <property type="evidence" value="ECO:0007669"/>
    <property type="project" value="InterPro"/>
</dbReference>
<dbReference type="InterPro" id="IPR057666">
    <property type="entry name" value="DrpA_SLOG"/>
</dbReference>
<dbReference type="EMBL" id="QGKS01000289">
    <property type="protein sequence ID" value="PWR12479.1"/>
    <property type="molecule type" value="Genomic_DNA"/>
</dbReference>
<proteinExistence type="inferred from homology"/>
<evidence type="ECO:0000256" key="1">
    <source>
        <dbReference type="ARBA" id="ARBA00006525"/>
    </source>
</evidence>
<dbReference type="Gene3D" id="3.40.50.450">
    <property type="match status" value="1"/>
</dbReference>
<dbReference type="PANTHER" id="PTHR43022:SF1">
    <property type="entry name" value="PROTEIN SMF"/>
    <property type="match status" value="1"/>
</dbReference>
<protein>
    <submittedName>
        <fullName evidence="3">DNA-processing protein DprA</fullName>
    </submittedName>
</protein>
<organism evidence="3 4">
    <name type="scientific">Micromonospora sicca</name>
    <dbReference type="NCBI Taxonomy" id="2202420"/>
    <lineage>
        <taxon>Bacteria</taxon>
        <taxon>Bacillati</taxon>
        <taxon>Actinomycetota</taxon>
        <taxon>Actinomycetes</taxon>
        <taxon>Micromonosporales</taxon>
        <taxon>Micromonosporaceae</taxon>
        <taxon>Micromonospora</taxon>
    </lineage>
</organism>
<dbReference type="OrthoDB" id="9785707at2"/>
<dbReference type="InterPro" id="IPR003488">
    <property type="entry name" value="DprA"/>
</dbReference>
<evidence type="ECO:0000313" key="3">
    <source>
        <dbReference type="EMBL" id="PWR12479.1"/>
    </source>
</evidence>
<gene>
    <name evidence="3" type="ORF">DKT69_23855</name>
</gene>
<dbReference type="SUPFAM" id="SSF102405">
    <property type="entry name" value="MCP/YpsA-like"/>
    <property type="match status" value="1"/>
</dbReference>
<name>A0A317DCG7_9ACTN</name>
<reference evidence="3 4" key="1">
    <citation type="submission" date="2018-05" db="EMBL/GenBank/DDBJ databases">
        <title>Micromonosporas from Atacama Desert.</title>
        <authorList>
            <person name="Carro L."/>
            <person name="Golinska P."/>
            <person name="Klenk H.-P."/>
            <person name="Goodfellow M."/>
        </authorList>
    </citation>
    <scope>NUCLEOTIDE SEQUENCE [LARGE SCALE GENOMIC DNA]</scope>
    <source>
        <strain evidence="3 4">4G51</strain>
    </source>
</reference>
<evidence type="ECO:0000313" key="4">
    <source>
        <dbReference type="Proteomes" id="UP000246050"/>
    </source>
</evidence>
<accession>A0A317DCG7</accession>
<sequence>MSDSAAEQAAVLALTKASPGEWYRTAAVISEAGSALKLLAGDAGFLSAPHQRYAEELLRRVAPEDVQAASDLIESVATQGIKLYTVLDAGYPANLQMIYNRPPFIWVRGELQPEDFRAIAVVGTRQATDEGLRRATRLARDLASEGVTVLSGLAKGIDTAAHTAALEVGGGRTVAVVGHGILTPIYPKENRGLAERVRERGAIVSQFWPASPPRQMNFPMRNVVMSGMAMGTVVVEASATSGAKMQARLALEHGKRLFLLESLVESQEWARKYAQRPGVSIVRDLDDVLAVLVKLVSVPEQLMLL</sequence>
<dbReference type="PANTHER" id="PTHR43022">
    <property type="entry name" value="PROTEIN SMF"/>
    <property type="match status" value="1"/>
</dbReference>
<dbReference type="RefSeq" id="WP_109803735.1">
    <property type="nucleotide sequence ID" value="NZ_QGKS01000289.1"/>
</dbReference>
<comment type="caution">
    <text evidence="3">The sequence shown here is derived from an EMBL/GenBank/DDBJ whole genome shotgun (WGS) entry which is preliminary data.</text>
</comment>
<dbReference type="AlphaFoldDB" id="A0A317DCG7"/>
<evidence type="ECO:0000259" key="2">
    <source>
        <dbReference type="Pfam" id="PF02481"/>
    </source>
</evidence>